<dbReference type="PANTHER" id="PTHR23044:SF61">
    <property type="entry name" value="3'-5' EXORIBONUCLEASE 1-RELATED"/>
    <property type="match status" value="1"/>
</dbReference>
<comment type="caution">
    <text evidence="10">The sequence shown here is derived from an EMBL/GenBank/DDBJ whole genome shotgun (WGS) entry which is preliminary data.</text>
</comment>
<dbReference type="CDD" id="cd06133">
    <property type="entry name" value="ERI-1_3'hExo_like"/>
    <property type="match status" value="1"/>
</dbReference>
<evidence type="ECO:0000259" key="9">
    <source>
        <dbReference type="PROSITE" id="PS51999"/>
    </source>
</evidence>
<evidence type="ECO:0000313" key="11">
    <source>
        <dbReference type="Proteomes" id="UP001208570"/>
    </source>
</evidence>
<keyword evidence="4" id="KW-0378">Hydrolase</keyword>
<dbReference type="Gene3D" id="3.30.420.10">
    <property type="entry name" value="Ribonuclease H-like superfamily/Ribonuclease H"/>
    <property type="match status" value="1"/>
</dbReference>
<evidence type="ECO:0000256" key="3">
    <source>
        <dbReference type="ARBA" id="ARBA00022771"/>
    </source>
</evidence>
<keyword evidence="5" id="KW-0862">Zinc</keyword>
<dbReference type="PANTHER" id="PTHR23044">
    <property type="entry name" value="3'-5' EXONUCLEASE ERI1-RELATED"/>
    <property type="match status" value="1"/>
</dbReference>
<evidence type="ECO:0000256" key="5">
    <source>
        <dbReference type="ARBA" id="ARBA00022833"/>
    </source>
</evidence>
<sequence length="547" mass="60542">ELGFLRKRSSSAQGRCDRQRKAIEFPAVLLNTHNGQIESEFHLYIQPEENPVLSNFCSELTGIKQDKVDQGIPLSICLKKFSRWLKEISEQRHFIFNMNNADLQPRCTFVTWSDWDLGVCLHYETRRKQLRKPIELNSWIDLRATYRTFYQRKPKGLNGALQDLGLTFEGREHSGIIDARNTARLAYRMICDGCVLNITKTMSGPLNCWTLGTLAAAKQTPMVQCGNRNGSDAQQANTHSTILPKSAVSNDTRTSSITHPEKRYTVYQKKASLTSEVSNNLRLENPVKATSCIELKTNSPPVRGVVSDNSKSTNGKQLMTSSIHKRQSNTREYCANSSDIKRMKPPTVANAARHKTPTAFVGNKITGTISIKVSHSGLRDISNVQLLPESSHLSLHKGGGLSDAPTSDQKSFNPAKLGSLLLKRNLCGFDSFKTPLASSSSLATSMKRTPPLCSCGSRAKRKTVQKPGPNLGRIFFCCGANRKKSNGCGFFKWELPSCTVHASPILRACGTKTVASSHWMSHTTGRPLEQPDFGTPQVSGKTKTILV</sequence>
<dbReference type="GO" id="GO:0008270">
    <property type="term" value="F:zinc ion binding"/>
    <property type="evidence" value="ECO:0007669"/>
    <property type="project" value="UniProtKB-KW"/>
</dbReference>
<feature type="domain" description="GRF-type" evidence="9">
    <location>
        <begin position="453"/>
        <end position="497"/>
    </location>
</feature>
<keyword evidence="3 7" id="KW-0863">Zinc-finger</keyword>
<protein>
    <recommendedName>
        <fullName evidence="9">GRF-type domain-containing protein</fullName>
    </recommendedName>
</protein>
<dbReference type="InterPro" id="IPR036397">
    <property type="entry name" value="RNaseH_sf"/>
</dbReference>
<accession>A0AAD9MQC3</accession>
<dbReference type="InterPro" id="IPR047201">
    <property type="entry name" value="ERI-1_3'hExo-like"/>
</dbReference>
<reference evidence="10" key="1">
    <citation type="journal article" date="2023" name="Mol. Biol. Evol.">
        <title>Third-Generation Sequencing Reveals the Adaptive Role of the Epigenome in Three Deep-Sea Polychaetes.</title>
        <authorList>
            <person name="Perez M."/>
            <person name="Aroh O."/>
            <person name="Sun Y."/>
            <person name="Lan Y."/>
            <person name="Juniper S.K."/>
            <person name="Young C.R."/>
            <person name="Angers B."/>
            <person name="Qian P.Y."/>
        </authorList>
    </citation>
    <scope>NUCLEOTIDE SEQUENCE</scope>
    <source>
        <strain evidence="10">P08H-3</strain>
    </source>
</reference>
<dbReference type="Pfam" id="PF06839">
    <property type="entry name" value="Zn_ribbon_GRF"/>
    <property type="match status" value="1"/>
</dbReference>
<proteinExistence type="predicted"/>
<organism evidence="10 11">
    <name type="scientific">Paralvinella palmiformis</name>
    <dbReference type="NCBI Taxonomy" id="53620"/>
    <lineage>
        <taxon>Eukaryota</taxon>
        <taxon>Metazoa</taxon>
        <taxon>Spiralia</taxon>
        <taxon>Lophotrochozoa</taxon>
        <taxon>Annelida</taxon>
        <taxon>Polychaeta</taxon>
        <taxon>Sedentaria</taxon>
        <taxon>Canalipalpata</taxon>
        <taxon>Terebellida</taxon>
        <taxon>Terebelliformia</taxon>
        <taxon>Alvinellidae</taxon>
        <taxon>Paralvinella</taxon>
    </lineage>
</organism>
<keyword evidence="6" id="KW-0269">Exonuclease</keyword>
<dbReference type="GO" id="GO:0000175">
    <property type="term" value="F:3'-5'-RNA exonuclease activity"/>
    <property type="evidence" value="ECO:0007669"/>
    <property type="project" value="InterPro"/>
</dbReference>
<feature type="region of interest" description="Disordered" evidence="8">
    <location>
        <begin position="303"/>
        <end position="335"/>
    </location>
</feature>
<name>A0AAD9MQC3_9ANNE</name>
<dbReference type="EMBL" id="JAODUP010001086">
    <property type="protein sequence ID" value="KAK2141535.1"/>
    <property type="molecule type" value="Genomic_DNA"/>
</dbReference>
<feature type="non-terminal residue" evidence="10">
    <location>
        <position position="1"/>
    </location>
</feature>
<dbReference type="GO" id="GO:0003676">
    <property type="term" value="F:nucleic acid binding"/>
    <property type="evidence" value="ECO:0007669"/>
    <property type="project" value="InterPro"/>
</dbReference>
<evidence type="ECO:0000256" key="1">
    <source>
        <dbReference type="ARBA" id="ARBA00022722"/>
    </source>
</evidence>
<dbReference type="AlphaFoldDB" id="A0AAD9MQC3"/>
<evidence type="ECO:0000313" key="10">
    <source>
        <dbReference type="EMBL" id="KAK2141535.1"/>
    </source>
</evidence>
<dbReference type="InterPro" id="IPR051274">
    <property type="entry name" value="3-5_Exoribonuclease"/>
</dbReference>
<dbReference type="SMART" id="SM00479">
    <property type="entry name" value="EXOIII"/>
    <property type="match status" value="1"/>
</dbReference>
<gene>
    <name evidence="10" type="ORF">LSH36_1086g00008</name>
</gene>
<evidence type="ECO:0000256" key="8">
    <source>
        <dbReference type="SAM" id="MobiDB-lite"/>
    </source>
</evidence>
<dbReference type="Proteomes" id="UP001208570">
    <property type="component" value="Unassembled WGS sequence"/>
</dbReference>
<dbReference type="InterPro" id="IPR012337">
    <property type="entry name" value="RNaseH-like_sf"/>
</dbReference>
<dbReference type="Pfam" id="PF00929">
    <property type="entry name" value="RNase_T"/>
    <property type="match status" value="1"/>
</dbReference>
<keyword evidence="2" id="KW-0479">Metal-binding</keyword>
<keyword evidence="1" id="KW-0540">Nuclease</keyword>
<evidence type="ECO:0000256" key="7">
    <source>
        <dbReference type="PROSITE-ProRule" id="PRU01343"/>
    </source>
</evidence>
<evidence type="ECO:0000256" key="4">
    <source>
        <dbReference type="ARBA" id="ARBA00022801"/>
    </source>
</evidence>
<evidence type="ECO:0000256" key="2">
    <source>
        <dbReference type="ARBA" id="ARBA00022723"/>
    </source>
</evidence>
<feature type="compositionally biased region" description="Polar residues" evidence="8">
    <location>
        <begin position="307"/>
        <end position="322"/>
    </location>
</feature>
<dbReference type="SUPFAM" id="SSF53098">
    <property type="entry name" value="Ribonuclease H-like"/>
    <property type="match status" value="1"/>
</dbReference>
<dbReference type="PROSITE" id="PS51999">
    <property type="entry name" value="ZF_GRF"/>
    <property type="match status" value="1"/>
</dbReference>
<dbReference type="InterPro" id="IPR013520">
    <property type="entry name" value="Ribonucl_H"/>
</dbReference>
<evidence type="ECO:0000256" key="6">
    <source>
        <dbReference type="ARBA" id="ARBA00022839"/>
    </source>
</evidence>
<dbReference type="InterPro" id="IPR010666">
    <property type="entry name" value="Znf_GRF"/>
</dbReference>
<keyword evidence="11" id="KW-1185">Reference proteome</keyword>